<gene>
    <name evidence="2" type="ORF">FNV43_RR21370</name>
</gene>
<dbReference type="EMBL" id="VOIH02000009">
    <property type="protein sequence ID" value="KAF3438607.1"/>
    <property type="molecule type" value="Genomic_DNA"/>
</dbReference>
<reference evidence="2" key="1">
    <citation type="submission" date="2020-03" db="EMBL/GenBank/DDBJ databases">
        <title>A high-quality chromosome-level genome assembly of a woody plant with both climbing and erect habits, Rhamnella rubrinervis.</title>
        <authorList>
            <person name="Lu Z."/>
            <person name="Yang Y."/>
            <person name="Zhu X."/>
            <person name="Sun Y."/>
        </authorList>
    </citation>
    <scope>NUCLEOTIDE SEQUENCE</scope>
    <source>
        <strain evidence="2">BYM</strain>
        <tissue evidence="2">Leaf</tissue>
    </source>
</reference>
<sequence length="164" mass="18391">MGVHVSSIYSWYISNVEQLMDLCMSGEARIGEMSKESSSIFFACLFYTTWKLRNEVLFEGKRGFALCFAISKNGGGVHFSLEFRHHSLWKQFVFQANAAGVIVIRTAQGETLFVASPVLECSSPHAAEVLALNWASKIAEENDQTKIIWACDDKEVIQEVLCEL</sequence>
<dbReference type="GO" id="GO:0004523">
    <property type="term" value="F:RNA-DNA hybrid ribonuclease activity"/>
    <property type="evidence" value="ECO:0007669"/>
    <property type="project" value="InterPro"/>
</dbReference>
<name>A0A8K0E8A8_9ROSA</name>
<comment type="caution">
    <text evidence="2">The sequence shown here is derived from an EMBL/GenBank/DDBJ whole genome shotgun (WGS) entry which is preliminary data.</text>
</comment>
<accession>A0A8K0E8A8</accession>
<organism evidence="2 3">
    <name type="scientific">Rhamnella rubrinervis</name>
    <dbReference type="NCBI Taxonomy" id="2594499"/>
    <lineage>
        <taxon>Eukaryota</taxon>
        <taxon>Viridiplantae</taxon>
        <taxon>Streptophyta</taxon>
        <taxon>Embryophyta</taxon>
        <taxon>Tracheophyta</taxon>
        <taxon>Spermatophyta</taxon>
        <taxon>Magnoliopsida</taxon>
        <taxon>eudicotyledons</taxon>
        <taxon>Gunneridae</taxon>
        <taxon>Pentapetalae</taxon>
        <taxon>rosids</taxon>
        <taxon>fabids</taxon>
        <taxon>Rosales</taxon>
        <taxon>Rhamnaceae</taxon>
        <taxon>rhamnoid group</taxon>
        <taxon>Rhamneae</taxon>
        <taxon>Rhamnella</taxon>
    </lineage>
</organism>
<dbReference type="AlphaFoldDB" id="A0A8K0E8A8"/>
<evidence type="ECO:0000313" key="2">
    <source>
        <dbReference type="EMBL" id="KAF3438607.1"/>
    </source>
</evidence>
<dbReference type="Proteomes" id="UP000796880">
    <property type="component" value="Unassembled WGS sequence"/>
</dbReference>
<keyword evidence="3" id="KW-1185">Reference proteome</keyword>
<evidence type="ECO:0000259" key="1">
    <source>
        <dbReference type="Pfam" id="PF13456"/>
    </source>
</evidence>
<dbReference type="InterPro" id="IPR002156">
    <property type="entry name" value="RNaseH_domain"/>
</dbReference>
<proteinExistence type="predicted"/>
<evidence type="ECO:0000313" key="3">
    <source>
        <dbReference type="Proteomes" id="UP000796880"/>
    </source>
</evidence>
<feature type="domain" description="RNase H type-1" evidence="1">
    <location>
        <begin position="97"/>
        <end position="160"/>
    </location>
</feature>
<dbReference type="GO" id="GO:0003676">
    <property type="term" value="F:nucleic acid binding"/>
    <property type="evidence" value="ECO:0007669"/>
    <property type="project" value="InterPro"/>
</dbReference>
<dbReference type="Pfam" id="PF13456">
    <property type="entry name" value="RVT_3"/>
    <property type="match status" value="1"/>
</dbReference>
<protein>
    <recommendedName>
        <fullName evidence="1">RNase H type-1 domain-containing protein</fullName>
    </recommendedName>
</protein>